<feature type="chain" id="PRO_5012361255" description="Mon2 C-terminal domain-containing protein" evidence="1">
    <location>
        <begin position="21"/>
        <end position="256"/>
    </location>
</feature>
<organism evidence="3 4">
    <name type="scientific">Biomphalaria glabrata</name>
    <name type="common">Bloodfluke planorb</name>
    <name type="synonym">Freshwater snail</name>
    <dbReference type="NCBI Taxonomy" id="6526"/>
    <lineage>
        <taxon>Eukaryota</taxon>
        <taxon>Metazoa</taxon>
        <taxon>Spiralia</taxon>
        <taxon>Lophotrochozoa</taxon>
        <taxon>Mollusca</taxon>
        <taxon>Gastropoda</taxon>
        <taxon>Heterobranchia</taxon>
        <taxon>Euthyneura</taxon>
        <taxon>Panpulmonata</taxon>
        <taxon>Hygrophila</taxon>
        <taxon>Lymnaeoidea</taxon>
        <taxon>Planorbidae</taxon>
        <taxon>Biomphalaria</taxon>
    </lineage>
</organism>
<dbReference type="KEGG" id="bgt:106054160"/>
<evidence type="ECO:0000313" key="4">
    <source>
        <dbReference type="Proteomes" id="UP000076420"/>
    </source>
</evidence>
<dbReference type="VEuPathDB" id="VectorBase:BGLB000901"/>
<evidence type="ECO:0000259" key="2">
    <source>
        <dbReference type="Pfam" id="PF16206"/>
    </source>
</evidence>
<sequence>MLVADSLFVVLAVGLPVARQQRKSFPTMWSELAGLFEDFLFSQRPCPATLSVEDFQRDEAFDCRIVQLIRDDILPHAGHLPQEFMVKVMDILNKGSIHSTTSDSFVDTESSRKLREDFARTCFETLLQFSFVSDVVSEQGQLTRLAVMSLLRRCHDVITKYVEDERLSGKCPLPRARLVEMSSVLKAIATLLKSLKKAPKENVEPNVWSKVIKLYPALVECTTSPSPHVSKSLRDVLHEFCDLLAPPSAAAVPNGR</sequence>
<dbReference type="EnsemblMetazoa" id="BGLB000901-RB">
    <property type="protein sequence ID" value="BGLB000901-PB"/>
    <property type="gene ID" value="BGLB000901"/>
</dbReference>
<reference evidence="3" key="1">
    <citation type="submission" date="2020-05" db="UniProtKB">
        <authorList>
            <consortium name="EnsemblMetazoa"/>
        </authorList>
    </citation>
    <scope>IDENTIFICATION</scope>
    <source>
        <strain evidence="3">BB02</strain>
    </source>
</reference>
<evidence type="ECO:0000256" key="1">
    <source>
        <dbReference type="SAM" id="SignalP"/>
    </source>
</evidence>
<proteinExistence type="predicted"/>
<dbReference type="AlphaFoldDB" id="A0A2C9JD77"/>
<feature type="domain" description="Mon2 C-terminal" evidence="2">
    <location>
        <begin position="3"/>
        <end position="247"/>
    </location>
</feature>
<dbReference type="STRING" id="6526.A0A2C9JD77"/>
<name>A0A2C9JD77_BIOGL</name>
<evidence type="ECO:0000313" key="3">
    <source>
        <dbReference type="EnsemblMetazoa" id="BGLB000901-PB"/>
    </source>
</evidence>
<accession>A0A2C9JD77</accession>
<dbReference type="InterPro" id="IPR032817">
    <property type="entry name" value="Mon2_C"/>
</dbReference>
<keyword evidence="1" id="KW-0732">Signal</keyword>
<dbReference type="VEuPathDB" id="VectorBase:BGLAX_032935"/>
<feature type="signal peptide" evidence="1">
    <location>
        <begin position="1"/>
        <end position="20"/>
    </location>
</feature>
<dbReference type="Pfam" id="PF16206">
    <property type="entry name" value="Mon2_C"/>
    <property type="match status" value="1"/>
</dbReference>
<gene>
    <name evidence="3" type="primary">106054160</name>
</gene>
<dbReference type="Proteomes" id="UP000076420">
    <property type="component" value="Unassembled WGS sequence"/>
</dbReference>
<protein>
    <recommendedName>
        <fullName evidence="2">Mon2 C-terminal domain-containing protein</fullName>
    </recommendedName>
</protein>